<dbReference type="PANTHER" id="PTHR46382">
    <property type="entry name" value="PHOSPHATIDATE CYTIDYLYLTRANSFERASE"/>
    <property type="match status" value="1"/>
</dbReference>
<keyword evidence="15 20" id="KW-0472">Membrane</keyword>
<comment type="pathway">
    <text evidence="4">Lipid metabolism.</text>
</comment>
<sequence>MTALGAIEPGDLAPSATTPAGAAAHDRAPGEGGEAPASTPQAPVPSAPEPKRRGPGRNLPAAIGVGATLLTVLAVCLFVVPPAFIALAGVALVLGSYEAVRALDAGGLRVPMVPVLVGALGMVVSTAVYGAEGLVVAAAVAVCVILLWRVVESSGLLAVRDAAAGVFTLAWVPFLGCFALLLHAEEHGSMLVLLALVVPIANDTGGYIAGVLFGAHPMAPSISPKKSWEGFVGSLVMGTAAAVVILAFGLSAPWWIGLVLGPVLVVISTCGDLAESLLKRDLGIKDMGSLLPGHGGVLDRLDSILLSAPATFLLLELLLP</sequence>
<dbReference type="InterPro" id="IPR000374">
    <property type="entry name" value="PC_trans"/>
</dbReference>
<name>A0ABY6FXR8_9MICO</name>
<evidence type="ECO:0000256" key="11">
    <source>
        <dbReference type="ARBA" id="ARBA00022692"/>
    </source>
</evidence>
<dbReference type="Proteomes" id="UP001164305">
    <property type="component" value="Chromosome"/>
</dbReference>
<evidence type="ECO:0000256" key="13">
    <source>
        <dbReference type="ARBA" id="ARBA00022989"/>
    </source>
</evidence>
<keyword evidence="11 18" id="KW-0812">Transmembrane</keyword>
<dbReference type="EC" id="2.7.7.41" evidence="6 18"/>
<keyword evidence="16" id="KW-0594">Phospholipid biosynthesis</keyword>
<comment type="similarity">
    <text evidence="5 18">Belongs to the CDS family.</text>
</comment>
<evidence type="ECO:0000256" key="1">
    <source>
        <dbReference type="ARBA" id="ARBA00001698"/>
    </source>
</evidence>
<evidence type="ECO:0000256" key="2">
    <source>
        <dbReference type="ARBA" id="ARBA00004651"/>
    </source>
</evidence>
<keyword evidence="14" id="KW-0443">Lipid metabolism</keyword>
<feature type="transmembrane region" description="Helical" evidence="20">
    <location>
        <begin position="163"/>
        <end position="184"/>
    </location>
</feature>
<comment type="catalytic activity">
    <reaction evidence="1 18">
        <text>a 1,2-diacyl-sn-glycero-3-phosphate + CTP + H(+) = a CDP-1,2-diacyl-sn-glycerol + diphosphate</text>
        <dbReference type="Rhea" id="RHEA:16229"/>
        <dbReference type="ChEBI" id="CHEBI:15378"/>
        <dbReference type="ChEBI" id="CHEBI:33019"/>
        <dbReference type="ChEBI" id="CHEBI:37563"/>
        <dbReference type="ChEBI" id="CHEBI:58332"/>
        <dbReference type="ChEBI" id="CHEBI:58608"/>
        <dbReference type="EC" id="2.7.7.41"/>
    </reaction>
</comment>
<evidence type="ECO:0000256" key="15">
    <source>
        <dbReference type="ARBA" id="ARBA00023136"/>
    </source>
</evidence>
<comment type="pathway">
    <text evidence="3 18">Phospholipid metabolism; CDP-diacylglycerol biosynthesis; CDP-diacylglycerol from sn-glycerol 3-phosphate: step 3/3.</text>
</comment>
<proteinExistence type="inferred from homology"/>
<keyword evidence="17" id="KW-1208">Phospholipid metabolism</keyword>
<dbReference type="EMBL" id="CP107020">
    <property type="protein sequence ID" value="UYG15504.1"/>
    <property type="molecule type" value="Genomic_DNA"/>
</dbReference>
<evidence type="ECO:0000256" key="3">
    <source>
        <dbReference type="ARBA" id="ARBA00005119"/>
    </source>
</evidence>
<evidence type="ECO:0000256" key="14">
    <source>
        <dbReference type="ARBA" id="ARBA00023098"/>
    </source>
</evidence>
<feature type="region of interest" description="Disordered" evidence="19">
    <location>
        <begin position="1"/>
        <end position="56"/>
    </location>
</feature>
<keyword evidence="12 18" id="KW-0548">Nucleotidyltransferase</keyword>
<comment type="subcellular location">
    <subcellularLocation>
        <location evidence="2">Cell membrane</location>
        <topology evidence="2">Multi-pass membrane protein</topology>
    </subcellularLocation>
</comment>
<keyword evidence="22" id="KW-1185">Reference proteome</keyword>
<feature type="transmembrane region" description="Helical" evidence="20">
    <location>
        <begin position="227"/>
        <end position="248"/>
    </location>
</feature>
<reference evidence="21" key="1">
    <citation type="submission" date="2022-10" db="EMBL/GenBank/DDBJ databases">
        <title>Whole-Genome Sequencing of Brachybacterium huguangmaarense BRM-3, Isolated from Betula schmidtii.</title>
        <authorList>
            <person name="Haam D."/>
        </authorList>
    </citation>
    <scope>NUCLEOTIDE SEQUENCE</scope>
    <source>
        <strain evidence="21">BRM-3</strain>
    </source>
</reference>
<keyword evidence="8" id="KW-1003">Cell membrane</keyword>
<dbReference type="PROSITE" id="PS01315">
    <property type="entry name" value="CDS"/>
    <property type="match status" value="1"/>
</dbReference>
<evidence type="ECO:0000256" key="20">
    <source>
        <dbReference type="SAM" id="Phobius"/>
    </source>
</evidence>
<feature type="transmembrane region" description="Helical" evidence="20">
    <location>
        <begin position="106"/>
        <end position="128"/>
    </location>
</feature>
<dbReference type="GO" id="GO:0004605">
    <property type="term" value="F:phosphatidate cytidylyltransferase activity"/>
    <property type="evidence" value="ECO:0007669"/>
    <property type="project" value="UniProtKB-EC"/>
</dbReference>
<evidence type="ECO:0000256" key="8">
    <source>
        <dbReference type="ARBA" id="ARBA00022475"/>
    </source>
</evidence>
<dbReference type="PANTHER" id="PTHR46382:SF1">
    <property type="entry name" value="PHOSPHATIDATE CYTIDYLYLTRANSFERASE"/>
    <property type="match status" value="1"/>
</dbReference>
<keyword evidence="9" id="KW-0444">Lipid biosynthesis</keyword>
<feature type="transmembrane region" description="Helical" evidence="20">
    <location>
        <begin position="254"/>
        <end position="274"/>
    </location>
</feature>
<feature type="transmembrane region" description="Helical" evidence="20">
    <location>
        <begin position="134"/>
        <end position="151"/>
    </location>
</feature>
<evidence type="ECO:0000256" key="18">
    <source>
        <dbReference type="RuleBase" id="RU003938"/>
    </source>
</evidence>
<evidence type="ECO:0000256" key="12">
    <source>
        <dbReference type="ARBA" id="ARBA00022695"/>
    </source>
</evidence>
<evidence type="ECO:0000256" key="9">
    <source>
        <dbReference type="ARBA" id="ARBA00022516"/>
    </source>
</evidence>
<evidence type="ECO:0000256" key="5">
    <source>
        <dbReference type="ARBA" id="ARBA00010185"/>
    </source>
</evidence>
<gene>
    <name evidence="21" type="ORF">BRM3_07535</name>
</gene>
<feature type="transmembrane region" description="Helical" evidence="20">
    <location>
        <begin position="61"/>
        <end position="94"/>
    </location>
</feature>
<protein>
    <recommendedName>
        <fullName evidence="7 18">Phosphatidate cytidylyltransferase</fullName>
        <ecNumber evidence="6 18">2.7.7.41</ecNumber>
    </recommendedName>
</protein>
<keyword evidence="13 20" id="KW-1133">Transmembrane helix</keyword>
<evidence type="ECO:0000256" key="4">
    <source>
        <dbReference type="ARBA" id="ARBA00005189"/>
    </source>
</evidence>
<organism evidence="21 22">
    <name type="scientific">Brachybacterium huguangmaarense</name>
    <dbReference type="NCBI Taxonomy" id="1652028"/>
    <lineage>
        <taxon>Bacteria</taxon>
        <taxon>Bacillati</taxon>
        <taxon>Actinomycetota</taxon>
        <taxon>Actinomycetes</taxon>
        <taxon>Micrococcales</taxon>
        <taxon>Dermabacteraceae</taxon>
        <taxon>Brachybacterium</taxon>
    </lineage>
</organism>
<feature type="compositionally biased region" description="Low complexity" evidence="19">
    <location>
        <begin position="13"/>
        <end position="23"/>
    </location>
</feature>
<evidence type="ECO:0000256" key="10">
    <source>
        <dbReference type="ARBA" id="ARBA00022679"/>
    </source>
</evidence>
<evidence type="ECO:0000313" key="22">
    <source>
        <dbReference type="Proteomes" id="UP001164305"/>
    </source>
</evidence>
<evidence type="ECO:0000256" key="19">
    <source>
        <dbReference type="SAM" id="MobiDB-lite"/>
    </source>
</evidence>
<evidence type="ECO:0000256" key="6">
    <source>
        <dbReference type="ARBA" id="ARBA00012487"/>
    </source>
</evidence>
<evidence type="ECO:0000313" key="21">
    <source>
        <dbReference type="EMBL" id="UYG15504.1"/>
    </source>
</evidence>
<evidence type="ECO:0000256" key="7">
    <source>
        <dbReference type="ARBA" id="ARBA00019373"/>
    </source>
</evidence>
<dbReference type="RefSeq" id="WP_263592718.1">
    <property type="nucleotide sequence ID" value="NZ_CP107020.1"/>
</dbReference>
<evidence type="ECO:0000256" key="16">
    <source>
        <dbReference type="ARBA" id="ARBA00023209"/>
    </source>
</evidence>
<feature type="transmembrane region" description="Helical" evidence="20">
    <location>
        <begin position="190"/>
        <end position="215"/>
    </location>
</feature>
<keyword evidence="10 18" id="KW-0808">Transferase</keyword>
<evidence type="ECO:0000256" key="17">
    <source>
        <dbReference type="ARBA" id="ARBA00023264"/>
    </source>
</evidence>
<dbReference type="Pfam" id="PF01148">
    <property type="entry name" value="CTP_transf_1"/>
    <property type="match status" value="1"/>
</dbReference>
<accession>A0ABY6FXR8</accession>